<feature type="domain" description="Carrier" evidence="1">
    <location>
        <begin position="1003"/>
        <end position="1078"/>
    </location>
</feature>
<dbReference type="InterPro" id="IPR036736">
    <property type="entry name" value="ACP-like_sf"/>
</dbReference>
<evidence type="ECO:0000259" key="1">
    <source>
        <dbReference type="PROSITE" id="PS50075"/>
    </source>
</evidence>
<dbReference type="Gene3D" id="1.10.1200.10">
    <property type="entry name" value="ACP-like"/>
    <property type="match status" value="1"/>
</dbReference>
<dbReference type="Gene3D" id="3.30.559.10">
    <property type="entry name" value="Chloramphenicol acetyltransferase-like domain"/>
    <property type="match status" value="1"/>
</dbReference>
<dbReference type="SUPFAM" id="SSF53474">
    <property type="entry name" value="alpha/beta-Hydrolases"/>
    <property type="match status" value="1"/>
</dbReference>
<dbReference type="InterPro" id="IPR009081">
    <property type="entry name" value="PP-bd_ACP"/>
</dbReference>
<dbReference type="PROSITE" id="PS00455">
    <property type="entry name" value="AMP_BINDING"/>
    <property type="match status" value="1"/>
</dbReference>
<dbReference type="Gene3D" id="3.30.300.30">
    <property type="match status" value="1"/>
</dbReference>
<dbReference type="PANTHER" id="PTHR45527:SF1">
    <property type="entry name" value="FATTY ACID SYNTHASE"/>
    <property type="match status" value="1"/>
</dbReference>
<reference evidence="2 3" key="1">
    <citation type="journal article" date="2012" name="Int. J. Syst. Evol. Microbiol.">
        <title>Vibrio caribbeanicus sp. nov., isolated from the marine sponge Scleritoderma cyanea.</title>
        <authorList>
            <person name="Hoffmann M."/>
            <person name="Monday S.R."/>
            <person name="Allard M.W."/>
            <person name="Strain E.A."/>
            <person name="Whittaker P."/>
            <person name="Naum M."/>
            <person name="McCarthy P.J."/>
            <person name="Lopez J.V."/>
            <person name="Fischer M."/>
            <person name="Brown E.W."/>
        </authorList>
    </citation>
    <scope>NUCLEOTIDE SEQUENCE [LARGE SCALE GENOMIC DNA]</scope>
    <source>
        <strain evidence="2 3">ATCC BAA-2122</strain>
    </source>
</reference>
<organism evidence="2 3">
    <name type="scientific">Vibrio caribbeanicus ATCC BAA-2122</name>
    <dbReference type="NCBI Taxonomy" id="796620"/>
    <lineage>
        <taxon>Bacteria</taxon>
        <taxon>Pseudomonadati</taxon>
        <taxon>Pseudomonadota</taxon>
        <taxon>Gammaproteobacteria</taxon>
        <taxon>Vibrionales</taxon>
        <taxon>Vibrionaceae</taxon>
        <taxon>Vibrio</taxon>
    </lineage>
</organism>
<dbReference type="GO" id="GO:0005737">
    <property type="term" value="C:cytoplasm"/>
    <property type="evidence" value="ECO:0007669"/>
    <property type="project" value="TreeGrafter"/>
</dbReference>
<dbReference type="SUPFAM" id="SSF47336">
    <property type="entry name" value="ACP-like"/>
    <property type="match status" value="1"/>
</dbReference>
<dbReference type="Pfam" id="PF00975">
    <property type="entry name" value="Thioesterase"/>
    <property type="match status" value="1"/>
</dbReference>
<dbReference type="InterPro" id="IPR045851">
    <property type="entry name" value="AMP-bd_C_sf"/>
</dbReference>
<dbReference type="InterPro" id="IPR042099">
    <property type="entry name" value="ANL_N_sf"/>
</dbReference>
<dbReference type="InterPro" id="IPR001031">
    <property type="entry name" value="Thioesterase"/>
</dbReference>
<dbReference type="InterPro" id="IPR029058">
    <property type="entry name" value="AB_hydrolase_fold"/>
</dbReference>
<evidence type="ECO:0000313" key="3">
    <source>
        <dbReference type="Proteomes" id="UP000002943"/>
    </source>
</evidence>
<dbReference type="Pfam" id="PF00550">
    <property type="entry name" value="PP-binding"/>
    <property type="match status" value="1"/>
</dbReference>
<dbReference type="EMBL" id="AEIU01000086">
    <property type="protein sequence ID" value="EFP95823.1"/>
    <property type="molecule type" value="Genomic_DNA"/>
</dbReference>
<dbReference type="Gene3D" id="3.40.50.1820">
    <property type="entry name" value="alpha/beta hydrolase"/>
    <property type="match status" value="1"/>
</dbReference>
<keyword evidence="3" id="KW-1185">Reference proteome</keyword>
<dbReference type="PROSITE" id="PS50075">
    <property type="entry name" value="CARRIER"/>
    <property type="match status" value="1"/>
</dbReference>
<dbReference type="InterPro" id="IPR010071">
    <property type="entry name" value="AA_adenyl_dom"/>
</dbReference>
<sequence length="1358" mass="152734">MTIKTNAILKSMGLEELKRLAKEKKRNQEKLVAQSDPERRQFPLTDGQKSIWALEKLLPGNKAYNNPLAITCYIEHEFDADKVEYTLRKMTQQHDIFRTTIQLVDGQPQQCIGDKVLFNFKFDDISQLPEQEKQQWVLTTARQEGLQEFSLEHGPLFSWRMSKTHANEYIIMLTFHHIISDGWTVSLCFKEFMSLYFGQPTTSAAQFKDYALEENQKLDEGYYNESIEFWTTKLKGTEGKLDLTTDFPRPAYPSFQGSYVHNALTAKDNHKLIEFAAKHGTTPFHVILTAYQILLHKYSGQNDIIIGIPSANRNDTKTQTMMGLFMNTLPLRFQLDSNQSLQMILAKTKSEAEQAAQHQNIALNRILENIDYDRDPSINPLYQVALTYQVYPHSRTNQLFSYSPLKVDYGVAKLDLNLWVEEDGDELLFTLNFDSQLFKPQTAQRIIDDLHITLTTLIEQSESKLKDVSLIKPEQRNQLLKASDVFTHQQAKPFHQWFEKVAQDFPHQTAVQCQKRKLTYQELDKKATLIAQYLLDQGLNLAEPVAVLMKKSEHTLATMLGILKAGGCYLPIDIKSPSAYVEFILNDTKVKHVLLLGESPNKFQLLANNSSQQWTDILKINTFDTAKKQHPLPQVDGERPAYIIYTSGSTGTPKGVRILHRNLVAYCDAIKPVLKLKAGSRYGVISSFSTDLAHTMIFPALMTGGEIIIFTDEQIEDPNSLFNACKNASLDALKITPTHLNALLHSKEVQYLIPNKVLVLGGEPLQISLVERIRDLNPDLRIINHYGPTESTVGVSTYELPLDVTHLDSHIAPIGKALKGNQLLILDSHQQLQPRGLPGEICISGQQLCLGYLNNSNKNQRHFVPHPFVDGAILYRTGDKGRIRDDGNIEYLGRLDRQCKIRGYRVELATIEQTLNQIDGVAQSAVIVKGNQHTQQLVAFISTQDNLLDQHSIEAILSQQLPHYMIPDVWVMIEQIPLTASGKINYQALKIPTPTHVSLSHAQPQNATQRELELLFKKALKKDQVSLEGSFLDQGGNSISGLSLVIDINSKFSTSITLGQILESGNIIQLSQLIDQQFTNSESANKTLITLKKREGHSAAMTVLVHPAGGNVACYQPLIDSLNPSQSVYGIQVTDFGQVAKYNYQVEDLAAHYIEQMGPLAAESSLTLGGWSLGATLAFEMAYQIDQQYGNQPTVLVLDQPAPSITIDHSADMSESERLTYFASKVEQYAGTPFNITNDQLINMTPMERSALFLSAFQKSHLIPDNITAQDFQYFLAILQAHLHATDQYQGRIYRGEVVVVEAQDILQGRIKQAQAGLGWQQYTQKPVSLFTTQGDHISMMTPPFVSGLAKQLKEVIA</sequence>
<dbReference type="CDD" id="cd05930">
    <property type="entry name" value="A_NRPS"/>
    <property type="match status" value="1"/>
</dbReference>
<dbReference type="InterPro" id="IPR000873">
    <property type="entry name" value="AMP-dep_synth/lig_dom"/>
</dbReference>
<dbReference type="GO" id="GO:0031177">
    <property type="term" value="F:phosphopantetheine binding"/>
    <property type="evidence" value="ECO:0007669"/>
    <property type="project" value="TreeGrafter"/>
</dbReference>
<evidence type="ECO:0000313" key="2">
    <source>
        <dbReference type="EMBL" id="EFP95823.1"/>
    </source>
</evidence>
<dbReference type="RefSeq" id="WP_009602231.1">
    <property type="nucleotide sequence ID" value="NZ_AEIU01000086.1"/>
</dbReference>
<proteinExistence type="predicted"/>
<dbReference type="SUPFAM" id="SSF56801">
    <property type="entry name" value="Acetyl-CoA synthetase-like"/>
    <property type="match status" value="1"/>
</dbReference>
<protein>
    <submittedName>
        <fullName evidence="2">Amino acid adenylation domain protein</fullName>
    </submittedName>
</protein>
<dbReference type="GO" id="GO:0043041">
    <property type="term" value="P:amino acid activation for nonribosomal peptide biosynthetic process"/>
    <property type="evidence" value="ECO:0007669"/>
    <property type="project" value="TreeGrafter"/>
</dbReference>
<dbReference type="SUPFAM" id="SSF52777">
    <property type="entry name" value="CoA-dependent acyltransferases"/>
    <property type="match status" value="2"/>
</dbReference>
<dbReference type="STRING" id="796620.VIBC2010_14129"/>
<name>E3BMB1_9VIBR</name>
<dbReference type="Pfam" id="PF00501">
    <property type="entry name" value="AMP-binding"/>
    <property type="match status" value="1"/>
</dbReference>
<dbReference type="Pfam" id="PF13193">
    <property type="entry name" value="AMP-binding_C"/>
    <property type="match status" value="1"/>
</dbReference>
<dbReference type="InterPro" id="IPR020845">
    <property type="entry name" value="AMP-binding_CS"/>
</dbReference>
<dbReference type="FunFam" id="3.40.50.980:FF:000001">
    <property type="entry name" value="Non-ribosomal peptide synthetase"/>
    <property type="match status" value="1"/>
</dbReference>
<dbReference type="CDD" id="cd19531">
    <property type="entry name" value="LCL_NRPS-like"/>
    <property type="match status" value="1"/>
</dbReference>
<dbReference type="Pfam" id="PF00668">
    <property type="entry name" value="Condensation"/>
    <property type="match status" value="1"/>
</dbReference>
<dbReference type="Gene3D" id="3.40.50.12780">
    <property type="entry name" value="N-terminal domain of ligase-like"/>
    <property type="match status" value="1"/>
</dbReference>
<dbReference type="Gene3D" id="3.30.559.30">
    <property type="entry name" value="Nonribosomal peptide synthetase, condensation domain"/>
    <property type="match status" value="1"/>
</dbReference>
<dbReference type="eggNOG" id="COG1020">
    <property type="taxonomic scope" value="Bacteria"/>
</dbReference>
<dbReference type="OrthoDB" id="9757559at2"/>
<gene>
    <name evidence="2" type="ORF">VIBC2010_14129</name>
</gene>
<dbReference type="InterPro" id="IPR025110">
    <property type="entry name" value="AMP-bd_C"/>
</dbReference>
<dbReference type="GO" id="GO:0044550">
    <property type="term" value="P:secondary metabolite biosynthetic process"/>
    <property type="evidence" value="ECO:0007669"/>
    <property type="project" value="TreeGrafter"/>
</dbReference>
<comment type="caution">
    <text evidence="2">The sequence shown here is derived from an EMBL/GenBank/DDBJ whole genome shotgun (WGS) entry which is preliminary data.</text>
</comment>
<dbReference type="InterPro" id="IPR001242">
    <property type="entry name" value="Condensation_dom"/>
</dbReference>
<dbReference type="Proteomes" id="UP000002943">
    <property type="component" value="Unassembled WGS sequence"/>
</dbReference>
<dbReference type="GO" id="GO:0003824">
    <property type="term" value="F:catalytic activity"/>
    <property type="evidence" value="ECO:0007669"/>
    <property type="project" value="InterPro"/>
</dbReference>
<accession>E3BMB1</accession>
<dbReference type="NCBIfam" id="TIGR01733">
    <property type="entry name" value="AA-adenyl-dom"/>
    <property type="match status" value="1"/>
</dbReference>
<dbReference type="PANTHER" id="PTHR45527">
    <property type="entry name" value="NONRIBOSOMAL PEPTIDE SYNTHETASE"/>
    <property type="match status" value="1"/>
</dbReference>
<dbReference type="InterPro" id="IPR023213">
    <property type="entry name" value="CAT-like_dom_sf"/>
</dbReference>